<organism evidence="3 4">
    <name type="scientific">Drosophila hydei</name>
    <name type="common">Fruit fly</name>
    <dbReference type="NCBI Taxonomy" id="7224"/>
    <lineage>
        <taxon>Eukaryota</taxon>
        <taxon>Metazoa</taxon>
        <taxon>Ecdysozoa</taxon>
        <taxon>Arthropoda</taxon>
        <taxon>Hexapoda</taxon>
        <taxon>Insecta</taxon>
        <taxon>Pterygota</taxon>
        <taxon>Neoptera</taxon>
        <taxon>Endopterygota</taxon>
        <taxon>Diptera</taxon>
        <taxon>Brachycera</taxon>
        <taxon>Muscomorpha</taxon>
        <taxon>Ephydroidea</taxon>
        <taxon>Drosophilidae</taxon>
        <taxon>Drosophila</taxon>
    </lineage>
</organism>
<feature type="compositionally biased region" description="Basic and acidic residues" evidence="1">
    <location>
        <begin position="64"/>
        <end position="83"/>
    </location>
</feature>
<proteinExistence type="predicted"/>
<keyword evidence="2" id="KW-1133">Transmembrane helix</keyword>
<dbReference type="KEGG" id="dhe:111597546"/>
<dbReference type="AlphaFoldDB" id="A0A6J1LVZ1"/>
<keyword evidence="2" id="KW-0812">Transmembrane</keyword>
<gene>
    <name evidence="4" type="primary">LOC111597546</name>
</gene>
<evidence type="ECO:0000256" key="1">
    <source>
        <dbReference type="SAM" id="MobiDB-lite"/>
    </source>
</evidence>
<feature type="transmembrane region" description="Helical" evidence="2">
    <location>
        <begin position="12"/>
        <end position="30"/>
    </location>
</feature>
<keyword evidence="3" id="KW-1185">Reference proteome</keyword>
<dbReference type="RefSeq" id="XP_023168105.2">
    <property type="nucleotide sequence ID" value="XM_023312337.2"/>
</dbReference>
<keyword evidence="2" id="KW-0472">Membrane</keyword>
<feature type="region of interest" description="Disordered" evidence="1">
    <location>
        <begin position="59"/>
        <end position="93"/>
    </location>
</feature>
<accession>A0A6J1LVZ1</accession>
<dbReference type="Proteomes" id="UP000504633">
    <property type="component" value="Unplaced"/>
</dbReference>
<evidence type="ECO:0000313" key="3">
    <source>
        <dbReference type="Proteomes" id="UP000504633"/>
    </source>
</evidence>
<name>A0A6J1LVZ1_DROHY</name>
<dbReference type="GeneID" id="111597546"/>
<reference evidence="4" key="1">
    <citation type="submission" date="2025-08" db="UniProtKB">
        <authorList>
            <consortium name="RefSeq"/>
        </authorList>
    </citation>
    <scope>IDENTIFICATION</scope>
    <source>
        <strain evidence="4">15085-1641.00</strain>
        <tissue evidence="4">Whole body</tissue>
    </source>
</reference>
<evidence type="ECO:0000313" key="4">
    <source>
        <dbReference type="RefSeq" id="XP_023168105.2"/>
    </source>
</evidence>
<protein>
    <submittedName>
        <fullName evidence="4">Uncharacterized protein LOC111597546 isoform X1</fullName>
    </submittedName>
</protein>
<evidence type="ECO:0000256" key="2">
    <source>
        <dbReference type="SAM" id="Phobius"/>
    </source>
</evidence>
<sequence>MLPIQTHIHIHMYHYYNLYIVFSTLFIAVASRKATPTPTPLGRKLQMLAAYSNELRAGRCASSRAKDEHNDISSRGSALERRKSTSGAGGGLTGVRFVSVRGILTKTNPEEQSQPNMKGLHCQICQPKDL</sequence>